<sequence>MSNGEPMEEAEIEKRERRRDKSGGVIGKAATKCDDAVRKADKSADLVGITSLCDIVYNSDTTKTGIVMSPGYPNPYPSRTHCTYDFQGRGKERVQVIFQDLNLFHSQSNPNDCEGVDSLVAFVNIDGKKDKIDSFCGDIPPRPIMSNGPRLSLEFQGLTSSRHSRGFKATYTFMETHSARALSEHPVTEPTEQMDREVCSSYRESQSASNIKQRGITLPCHETYHHYYYNLYVFGRCRVNPSTFLAETYRYVDSQSFSHEATRAKGHRPEVSEFGRTFQISSTATMAALAVSERHIPHDVTSERTRLVGRDGDGFTNPSSKK</sequence>
<keyword evidence="2" id="KW-1015">Disulfide bond</keyword>
<protein>
    <submittedName>
        <fullName evidence="6">Dorsal-ventral patterning tolloid-like protein 1</fullName>
    </submittedName>
</protein>
<comment type="caution">
    <text evidence="3">Lacks conserved residue(s) required for the propagation of feature annotation.</text>
</comment>
<feature type="region of interest" description="Disordered" evidence="4">
    <location>
        <begin position="1"/>
        <end position="24"/>
    </location>
</feature>
<dbReference type="PROSITE" id="PS01180">
    <property type="entry name" value="CUB"/>
    <property type="match status" value="1"/>
</dbReference>
<keyword evidence="7" id="KW-1185">Reference proteome</keyword>
<gene>
    <name evidence="6" type="ORF">ALC53_08003</name>
</gene>
<dbReference type="CDD" id="cd00041">
    <property type="entry name" value="CUB"/>
    <property type="match status" value="1"/>
</dbReference>
<dbReference type="InterPro" id="IPR000859">
    <property type="entry name" value="CUB_dom"/>
</dbReference>
<dbReference type="STRING" id="520822.A0A195BAP0"/>
<organism evidence="6 7">
    <name type="scientific">Atta colombica</name>
    <dbReference type="NCBI Taxonomy" id="520822"/>
    <lineage>
        <taxon>Eukaryota</taxon>
        <taxon>Metazoa</taxon>
        <taxon>Ecdysozoa</taxon>
        <taxon>Arthropoda</taxon>
        <taxon>Hexapoda</taxon>
        <taxon>Insecta</taxon>
        <taxon>Pterygota</taxon>
        <taxon>Neoptera</taxon>
        <taxon>Endopterygota</taxon>
        <taxon>Hymenoptera</taxon>
        <taxon>Apocrita</taxon>
        <taxon>Aculeata</taxon>
        <taxon>Formicoidea</taxon>
        <taxon>Formicidae</taxon>
        <taxon>Myrmicinae</taxon>
        <taxon>Atta</taxon>
    </lineage>
</organism>
<feature type="compositionally biased region" description="Acidic residues" evidence="4">
    <location>
        <begin position="1"/>
        <end position="11"/>
    </location>
</feature>
<evidence type="ECO:0000313" key="7">
    <source>
        <dbReference type="Proteomes" id="UP000078540"/>
    </source>
</evidence>
<evidence type="ECO:0000259" key="5">
    <source>
        <dbReference type="PROSITE" id="PS01180"/>
    </source>
</evidence>
<dbReference type="PANTHER" id="PTHR24251">
    <property type="entry name" value="OVOCHYMASE-RELATED"/>
    <property type="match status" value="1"/>
</dbReference>
<dbReference type="Gene3D" id="2.60.120.290">
    <property type="entry name" value="Spermadhesin, CUB domain"/>
    <property type="match status" value="1"/>
</dbReference>
<evidence type="ECO:0000256" key="1">
    <source>
        <dbReference type="ARBA" id="ARBA00022737"/>
    </source>
</evidence>
<keyword evidence="1" id="KW-0677">Repeat</keyword>
<dbReference type="SMART" id="SM00042">
    <property type="entry name" value="CUB"/>
    <property type="match status" value="1"/>
</dbReference>
<evidence type="ECO:0000256" key="3">
    <source>
        <dbReference type="PROSITE-ProRule" id="PRU00059"/>
    </source>
</evidence>
<dbReference type="InterPro" id="IPR035914">
    <property type="entry name" value="Sperma_CUB_dom_sf"/>
</dbReference>
<evidence type="ECO:0000256" key="2">
    <source>
        <dbReference type="ARBA" id="ARBA00023157"/>
    </source>
</evidence>
<accession>A0A195BAP0</accession>
<reference evidence="6 7" key="1">
    <citation type="submission" date="2015-09" db="EMBL/GenBank/DDBJ databases">
        <title>Atta colombica WGS genome.</title>
        <authorList>
            <person name="Nygaard S."/>
            <person name="Hu H."/>
            <person name="Boomsma J."/>
            <person name="Zhang G."/>
        </authorList>
    </citation>
    <scope>NUCLEOTIDE SEQUENCE [LARGE SCALE GENOMIC DNA]</scope>
    <source>
        <strain evidence="6">Treedump-2</strain>
        <tissue evidence="6">Whole body</tissue>
    </source>
</reference>
<dbReference type="Pfam" id="PF00431">
    <property type="entry name" value="CUB"/>
    <property type="match status" value="1"/>
</dbReference>
<feature type="compositionally biased region" description="Basic and acidic residues" evidence="4">
    <location>
        <begin position="300"/>
        <end position="313"/>
    </location>
</feature>
<feature type="domain" description="CUB" evidence="5">
    <location>
        <begin position="53"/>
        <end position="174"/>
    </location>
</feature>
<dbReference type="Proteomes" id="UP000078540">
    <property type="component" value="Unassembled WGS sequence"/>
</dbReference>
<evidence type="ECO:0000256" key="4">
    <source>
        <dbReference type="SAM" id="MobiDB-lite"/>
    </source>
</evidence>
<feature type="region of interest" description="Disordered" evidence="4">
    <location>
        <begin position="300"/>
        <end position="322"/>
    </location>
</feature>
<proteinExistence type="predicted"/>
<dbReference type="AlphaFoldDB" id="A0A195BAP0"/>
<dbReference type="SUPFAM" id="SSF49854">
    <property type="entry name" value="Spermadhesin, CUB domain"/>
    <property type="match status" value="1"/>
</dbReference>
<feature type="compositionally biased region" description="Basic and acidic residues" evidence="4">
    <location>
        <begin position="12"/>
        <end position="22"/>
    </location>
</feature>
<evidence type="ECO:0000313" key="6">
    <source>
        <dbReference type="EMBL" id="KYM81616.1"/>
    </source>
</evidence>
<name>A0A195BAP0_9HYME</name>
<dbReference type="EMBL" id="KQ976532">
    <property type="protein sequence ID" value="KYM81616.1"/>
    <property type="molecule type" value="Genomic_DNA"/>
</dbReference>